<name>A0ABT9XF13_9BACL</name>
<evidence type="ECO:0000256" key="2">
    <source>
        <dbReference type="SAM" id="SignalP"/>
    </source>
</evidence>
<dbReference type="RefSeq" id="WP_274455167.1">
    <property type="nucleotide sequence ID" value="NZ_CP067097.1"/>
</dbReference>
<dbReference type="EMBL" id="JAUSTP010000002">
    <property type="protein sequence ID" value="MDQ0188865.1"/>
    <property type="molecule type" value="Genomic_DNA"/>
</dbReference>
<organism evidence="3 4">
    <name type="scientific">Alicyclobacillus cycloheptanicus</name>
    <dbReference type="NCBI Taxonomy" id="1457"/>
    <lineage>
        <taxon>Bacteria</taxon>
        <taxon>Bacillati</taxon>
        <taxon>Bacillota</taxon>
        <taxon>Bacilli</taxon>
        <taxon>Bacillales</taxon>
        <taxon>Alicyclobacillaceae</taxon>
        <taxon>Alicyclobacillus</taxon>
    </lineage>
</organism>
<evidence type="ECO:0000313" key="4">
    <source>
        <dbReference type="Proteomes" id="UP001232973"/>
    </source>
</evidence>
<feature type="compositionally biased region" description="Polar residues" evidence="1">
    <location>
        <begin position="67"/>
        <end position="84"/>
    </location>
</feature>
<proteinExistence type="predicted"/>
<keyword evidence="2" id="KW-0732">Signal</keyword>
<feature type="chain" id="PRO_5045212070" evidence="2">
    <location>
        <begin position="26"/>
        <end position="191"/>
    </location>
</feature>
<accession>A0ABT9XF13</accession>
<feature type="compositionally biased region" description="Low complexity" evidence="1">
    <location>
        <begin position="42"/>
        <end position="60"/>
    </location>
</feature>
<reference evidence="3 4" key="1">
    <citation type="submission" date="2023-07" db="EMBL/GenBank/DDBJ databases">
        <title>Genomic Encyclopedia of Type Strains, Phase IV (KMG-IV): sequencing the most valuable type-strain genomes for metagenomic binning, comparative biology and taxonomic classification.</title>
        <authorList>
            <person name="Goeker M."/>
        </authorList>
    </citation>
    <scope>NUCLEOTIDE SEQUENCE [LARGE SCALE GENOMIC DNA]</scope>
    <source>
        <strain evidence="3 4">DSM 4006</strain>
    </source>
</reference>
<evidence type="ECO:0000313" key="3">
    <source>
        <dbReference type="EMBL" id="MDQ0188865.1"/>
    </source>
</evidence>
<dbReference type="Proteomes" id="UP001232973">
    <property type="component" value="Unassembled WGS sequence"/>
</dbReference>
<feature type="signal peptide" evidence="2">
    <location>
        <begin position="1"/>
        <end position="25"/>
    </location>
</feature>
<gene>
    <name evidence="3" type="ORF">J2S03_000677</name>
</gene>
<evidence type="ECO:0000256" key="1">
    <source>
        <dbReference type="SAM" id="MobiDB-lite"/>
    </source>
</evidence>
<comment type="caution">
    <text evidence="3">The sequence shown here is derived from an EMBL/GenBank/DDBJ whole genome shotgun (WGS) entry which is preliminary data.</text>
</comment>
<sequence length="191" mass="20185">MMRKTVVSVMTIGAVVFATSATVLAAPKTTHSPVKHQTVHQTLSKITKPSSTTTHKTSNKAPAQDSHVPSKSGSKHPTTQKNIISDGTYVDNLTQLGVTIHGTVRVDDNGTQSTGTDNVIYKGKHYTITFDQSLSGDDITGGTYTTKGPTGAVKTVTLSGLKVPLVRNGNHLTPSVSLLTVADITKQVLHQ</sequence>
<protein>
    <submittedName>
        <fullName evidence="3">Uncharacterized protein</fullName>
    </submittedName>
</protein>
<keyword evidence="4" id="KW-1185">Reference proteome</keyword>
<feature type="region of interest" description="Disordered" evidence="1">
    <location>
        <begin position="30"/>
        <end position="84"/>
    </location>
</feature>